<keyword evidence="2" id="KW-1185">Reference proteome</keyword>
<accession>A0ACB7PKV8</accession>
<reference evidence="1 2" key="1">
    <citation type="journal article" date="2021" name="Nat. Commun.">
        <title>Genetic determinants of endophytism in the Arabidopsis root mycobiome.</title>
        <authorList>
            <person name="Mesny F."/>
            <person name="Miyauchi S."/>
            <person name="Thiergart T."/>
            <person name="Pickel B."/>
            <person name="Atanasova L."/>
            <person name="Karlsson M."/>
            <person name="Huettel B."/>
            <person name="Barry K.W."/>
            <person name="Haridas S."/>
            <person name="Chen C."/>
            <person name="Bauer D."/>
            <person name="Andreopoulos W."/>
            <person name="Pangilinan J."/>
            <person name="LaButti K."/>
            <person name="Riley R."/>
            <person name="Lipzen A."/>
            <person name="Clum A."/>
            <person name="Drula E."/>
            <person name="Henrissat B."/>
            <person name="Kohler A."/>
            <person name="Grigoriev I.V."/>
            <person name="Martin F.M."/>
            <person name="Hacquard S."/>
        </authorList>
    </citation>
    <scope>NUCLEOTIDE SEQUENCE [LARGE SCALE GENOMIC DNA]</scope>
    <source>
        <strain evidence="1 2">MPI-SDFR-AT-0079</strain>
    </source>
</reference>
<evidence type="ECO:0000313" key="1">
    <source>
        <dbReference type="EMBL" id="KAH6640402.1"/>
    </source>
</evidence>
<name>A0ACB7PKV8_9PEZI</name>
<organism evidence="1 2">
    <name type="scientific">Chaetomium tenue</name>
    <dbReference type="NCBI Taxonomy" id="1854479"/>
    <lineage>
        <taxon>Eukaryota</taxon>
        <taxon>Fungi</taxon>
        <taxon>Dikarya</taxon>
        <taxon>Ascomycota</taxon>
        <taxon>Pezizomycotina</taxon>
        <taxon>Sordariomycetes</taxon>
        <taxon>Sordariomycetidae</taxon>
        <taxon>Sordariales</taxon>
        <taxon>Chaetomiaceae</taxon>
        <taxon>Chaetomium</taxon>
    </lineage>
</organism>
<dbReference type="EMBL" id="JAGIZQ010000002">
    <property type="protein sequence ID" value="KAH6640402.1"/>
    <property type="molecule type" value="Genomic_DNA"/>
</dbReference>
<sequence>MATPAWLTPTIIASGLTRSSSRRIAHLGGRPHSLQDSLQTNTPRHASSSASSRRPPSGSKPTVSKSKSPASKSKPPASKSKSSTSKSKSPAPKTNPRPRPFAEPSNPAISFLPPPSNDPNQRALTAPVPHHDSLQNASRVFTSQPPRFLYSASRFLTIPVNTHTPEICLIGRSNVGKSTLINALSGADAETARKAHGLRARGAGLAITSRTAGSTKSLNAYGFGPPTKQQRLAALQAAKEAREAEEAVVSRGVRRAAREKREPPPQYRLIMVDMPGYGLGSEAAWGMEIEKYLARRKMLRGAVLLIDAVAGIKDADLMVLETLRAAEVRTAVVLTKVDKLLREDQPEQRSRVEEVCLSVWEELRKVESGGMTWLEGADKGWQNEVWVTSAGDADTDGNGVGIMGARWAICQMAGLVEDKRALDVVQTKPTVQKIVTFDQIQMAAASESRMARMRPQKASF</sequence>
<keyword evidence="1" id="KW-0378">Hydrolase</keyword>
<comment type="caution">
    <text evidence="1">The sequence shown here is derived from an EMBL/GenBank/DDBJ whole genome shotgun (WGS) entry which is preliminary data.</text>
</comment>
<proteinExistence type="predicted"/>
<evidence type="ECO:0000313" key="2">
    <source>
        <dbReference type="Proteomes" id="UP000724584"/>
    </source>
</evidence>
<dbReference type="Proteomes" id="UP000724584">
    <property type="component" value="Unassembled WGS sequence"/>
</dbReference>
<protein>
    <submittedName>
        <fullName evidence="1">P-loop containing nucleoside triphosphate hydrolase protein</fullName>
    </submittedName>
</protein>
<gene>
    <name evidence="1" type="ORF">F5144DRAFT_560207</name>
</gene>